<dbReference type="AlphaFoldDB" id="A0A8B6H4F0"/>
<comment type="caution">
    <text evidence="2">The sequence shown here is derived from an EMBL/GenBank/DDBJ whole genome shotgun (WGS) entry which is preliminary data.</text>
</comment>
<keyword evidence="3" id="KW-1185">Reference proteome</keyword>
<reference evidence="2" key="1">
    <citation type="submission" date="2018-11" db="EMBL/GenBank/DDBJ databases">
        <authorList>
            <person name="Alioto T."/>
            <person name="Alioto T."/>
        </authorList>
    </citation>
    <scope>NUCLEOTIDE SEQUENCE</scope>
</reference>
<evidence type="ECO:0000313" key="3">
    <source>
        <dbReference type="Proteomes" id="UP000596742"/>
    </source>
</evidence>
<feature type="domain" description="Farnesoic acid O-methyl transferase" evidence="1">
    <location>
        <begin position="8"/>
        <end position="131"/>
    </location>
</feature>
<protein>
    <recommendedName>
        <fullName evidence="1">Farnesoic acid O-methyl transferase domain-containing protein</fullName>
    </recommendedName>
</protein>
<name>A0A8B6H4F0_MYTGA</name>
<dbReference type="InterPro" id="IPR022041">
    <property type="entry name" value="Methyltransf_FA"/>
</dbReference>
<sequence length="230" mass="25891">MNSVLTRSFIFEVKACHQVVLYLSSSDRCDSSKPLYEITIGSHLNSGLQIRRRDDASLRPSSIVDQLFNTPNIVSCTDYKTFWITWEAGNIMVGSGNVVNNSVRANWKDQDPFKVKCFGVTTLADIVGHWKLYITVKDNFTGYFNNCQDPEKRAVLLSLGVVSSTQLGCAMLCSQLNTCAVFNYHDQDKSCEPLSFGMDPITDFPTVIAPGWEYFTKCYEETEECVGCFF</sequence>
<evidence type="ECO:0000259" key="1">
    <source>
        <dbReference type="Pfam" id="PF12248"/>
    </source>
</evidence>
<dbReference type="Pfam" id="PF12248">
    <property type="entry name" value="Methyltransf_FA"/>
    <property type="match status" value="1"/>
</dbReference>
<gene>
    <name evidence="2" type="ORF">MGAL_10B052968</name>
</gene>
<dbReference type="Proteomes" id="UP000596742">
    <property type="component" value="Unassembled WGS sequence"/>
</dbReference>
<dbReference type="PANTHER" id="PTHR36695">
    <property type="entry name" value="AGAP008648-PA"/>
    <property type="match status" value="1"/>
</dbReference>
<dbReference type="OrthoDB" id="6114996at2759"/>
<accession>A0A8B6H4F0</accession>
<evidence type="ECO:0000313" key="2">
    <source>
        <dbReference type="EMBL" id="VDI73577.1"/>
    </source>
</evidence>
<proteinExistence type="predicted"/>
<dbReference type="PANTHER" id="PTHR36695:SF12">
    <property type="entry name" value="AGAP008648-PA"/>
    <property type="match status" value="1"/>
</dbReference>
<dbReference type="EMBL" id="UYJE01009443">
    <property type="protein sequence ID" value="VDI73577.1"/>
    <property type="molecule type" value="Genomic_DNA"/>
</dbReference>
<organism evidence="2 3">
    <name type="scientific">Mytilus galloprovincialis</name>
    <name type="common">Mediterranean mussel</name>
    <dbReference type="NCBI Taxonomy" id="29158"/>
    <lineage>
        <taxon>Eukaryota</taxon>
        <taxon>Metazoa</taxon>
        <taxon>Spiralia</taxon>
        <taxon>Lophotrochozoa</taxon>
        <taxon>Mollusca</taxon>
        <taxon>Bivalvia</taxon>
        <taxon>Autobranchia</taxon>
        <taxon>Pteriomorphia</taxon>
        <taxon>Mytilida</taxon>
        <taxon>Mytiloidea</taxon>
        <taxon>Mytilidae</taxon>
        <taxon>Mytilinae</taxon>
        <taxon>Mytilus</taxon>
    </lineage>
</organism>